<protein>
    <submittedName>
        <fullName evidence="5">Glucan 1,6-alpha-glucosidase</fullName>
        <ecNumber evidence="5">3.2.1.70</ecNumber>
    </submittedName>
</protein>
<dbReference type="GO" id="GO:0043896">
    <property type="term" value="F:glucan 1,6-alpha-glucosidase activity"/>
    <property type="evidence" value="ECO:0007669"/>
    <property type="project" value="UniProtKB-EC"/>
</dbReference>
<sequence length="563" mass="63898">MPPDQSQEDLPRPGHPDPQWWHKSSVYQIYPASFQDSNGDGIGDINGIILRLDYLQRLGIDLIWLSPIFASPMRDNGYDISDYCAIAPQFGTLDDFDRLVAEAKKRDIGILLDLVVNHTSDQHHWFIDALGSRNAKKRDFYVWRDPAPDGGAPNDLQSIFGGPAWTYDKASGQYYLHQFSAHQPDLNWENPDLRAAIYEMMNWWLDRNITGFRMDVIDLIGKDIDHGICANGPHLHDYLREMHQKSFGGKNVLTVGEAWSATPKTALLYSGRNRGELSMVFQFEHVTRFWDKTYGKWRPKPVDLVALKEVFNRWQNALADDGWNSLFWGNHDLPRAVSRYGNDTHYRVQSAKMLATVLHLMKGTPFIFQGEELGMTNASFKDISEFRDVETLNMYQIHTKAGLADADFIAGANANGRDNARTPMQWSNGPNAGFTTGAPWIKTNPNYNEINAAACLTDKNSIFWHYKKLIGLRKSCPVIVYGRYQSFLDDHPQCFAYMRELNGECLAVIANFCADQISVEIPAAMRMRGDNLITNYQPVSAFGATLELAPYEVQVIYCINAMA</sequence>
<dbReference type="SUPFAM" id="SSF51445">
    <property type="entry name" value="(Trans)glycosidases"/>
    <property type="match status" value="1"/>
</dbReference>
<evidence type="ECO:0000256" key="2">
    <source>
        <dbReference type="ARBA" id="ARBA00022801"/>
    </source>
</evidence>
<dbReference type="PANTHER" id="PTHR10357">
    <property type="entry name" value="ALPHA-AMYLASE FAMILY MEMBER"/>
    <property type="match status" value="1"/>
</dbReference>
<dbReference type="InterPro" id="IPR013780">
    <property type="entry name" value="Glyco_hydro_b"/>
</dbReference>
<evidence type="ECO:0000256" key="1">
    <source>
        <dbReference type="ARBA" id="ARBA00008061"/>
    </source>
</evidence>
<proteinExistence type="inferred from homology"/>
<dbReference type="InterPro" id="IPR045857">
    <property type="entry name" value="O16G_dom_2"/>
</dbReference>
<dbReference type="FunFam" id="3.20.20.80:FF:000064">
    <property type="entry name" value="Oligo-1,6-glucosidase"/>
    <property type="match status" value="1"/>
</dbReference>
<dbReference type="Pfam" id="PF00128">
    <property type="entry name" value="Alpha-amylase"/>
    <property type="match status" value="1"/>
</dbReference>
<dbReference type="GO" id="GO:0009313">
    <property type="term" value="P:oligosaccharide catabolic process"/>
    <property type="evidence" value="ECO:0007669"/>
    <property type="project" value="TreeGrafter"/>
</dbReference>
<comment type="similarity">
    <text evidence="1">Belongs to the glycosyl hydrolase 13 family.</text>
</comment>
<dbReference type="NCBIfam" id="NF008183">
    <property type="entry name" value="PRK10933.1"/>
    <property type="match status" value="1"/>
</dbReference>
<organism evidence="5">
    <name type="scientific">hydrothermal vent metagenome</name>
    <dbReference type="NCBI Taxonomy" id="652676"/>
    <lineage>
        <taxon>unclassified sequences</taxon>
        <taxon>metagenomes</taxon>
        <taxon>ecological metagenomes</taxon>
    </lineage>
</organism>
<dbReference type="CDD" id="cd11333">
    <property type="entry name" value="AmyAc_SI_OligoGlu_DGase"/>
    <property type="match status" value="1"/>
</dbReference>
<evidence type="ECO:0000256" key="3">
    <source>
        <dbReference type="ARBA" id="ARBA00023295"/>
    </source>
</evidence>
<keyword evidence="3 5" id="KW-0326">Glycosidase</keyword>
<dbReference type="FunFam" id="3.90.400.10:FF:000002">
    <property type="entry name" value="Sucrose isomerase"/>
    <property type="match status" value="1"/>
</dbReference>
<accession>A0A3B0U0Z6</accession>
<gene>
    <name evidence="5" type="ORF">MNBD_ALPHA12-1763</name>
</gene>
<keyword evidence="2 5" id="KW-0378">Hydrolase</keyword>
<dbReference type="GO" id="GO:0004556">
    <property type="term" value="F:alpha-amylase activity"/>
    <property type="evidence" value="ECO:0007669"/>
    <property type="project" value="TreeGrafter"/>
</dbReference>
<dbReference type="InterPro" id="IPR017853">
    <property type="entry name" value="GH"/>
</dbReference>
<feature type="domain" description="Glycosyl hydrolase family 13 catalytic" evidence="4">
    <location>
        <begin position="28"/>
        <end position="421"/>
    </location>
</feature>
<dbReference type="EMBL" id="UOEO01000009">
    <property type="protein sequence ID" value="VAW14474.1"/>
    <property type="molecule type" value="Genomic_DNA"/>
</dbReference>
<dbReference type="Gene3D" id="3.20.20.80">
    <property type="entry name" value="Glycosidases"/>
    <property type="match status" value="1"/>
</dbReference>
<name>A0A3B0U0Z6_9ZZZZ</name>
<dbReference type="SUPFAM" id="SSF51011">
    <property type="entry name" value="Glycosyl hydrolase domain"/>
    <property type="match status" value="1"/>
</dbReference>
<dbReference type="AlphaFoldDB" id="A0A3B0U0Z6"/>
<dbReference type="EC" id="3.2.1.70" evidence="5"/>
<dbReference type="Gene3D" id="3.90.400.10">
    <property type="entry name" value="Oligo-1,6-glucosidase, Domain 2"/>
    <property type="match status" value="1"/>
</dbReference>
<dbReference type="InterPro" id="IPR006047">
    <property type="entry name" value="GH13_cat_dom"/>
</dbReference>
<dbReference type="SMART" id="SM00642">
    <property type="entry name" value="Aamy"/>
    <property type="match status" value="1"/>
</dbReference>
<evidence type="ECO:0000259" key="4">
    <source>
        <dbReference type="SMART" id="SM00642"/>
    </source>
</evidence>
<evidence type="ECO:0000313" key="5">
    <source>
        <dbReference type="EMBL" id="VAW14474.1"/>
    </source>
</evidence>
<dbReference type="PANTHER" id="PTHR10357:SF179">
    <property type="entry name" value="NEUTRAL AND BASIC AMINO ACID TRANSPORT PROTEIN RBAT"/>
    <property type="match status" value="1"/>
</dbReference>
<dbReference type="Gene3D" id="2.60.40.1180">
    <property type="entry name" value="Golgi alpha-mannosidase II"/>
    <property type="match status" value="1"/>
</dbReference>
<reference evidence="5" key="1">
    <citation type="submission" date="2018-06" db="EMBL/GenBank/DDBJ databases">
        <authorList>
            <person name="Zhirakovskaya E."/>
        </authorList>
    </citation>
    <scope>NUCLEOTIDE SEQUENCE</scope>
</reference>